<evidence type="ECO:0000313" key="2">
    <source>
        <dbReference type="EMBL" id="RXS76068.1"/>
    </source>
</evidence>
<dbReference type="GO" id="GO:0006950">
    <property type="term" value="P:response to stress"/>
    <property type="evidence" value="ECO:0007669"/>
    <property type="project" value="TreeGrafter"/>
</dbReference>
<dbReference type="PROSITE" id="PS50995">
    <property type="entry name" value="HTH_MARR_2"/>
    <property type="match status" value="1"/>
</dbReference>
<dbReference type="InterPro" id="IPR036388">
    <property type="entry name" value="WH-like_DNA-bd_sf"/>
</dbReference>
<dbReference type="Pfam" id="PF12802">
    <property type="entry name" value="MarR_2"/>
    <property type="match status" value="1"/>
</dbReference>
<dbReference type="GO" id="GO:0003700">
    <property type="term" value="F:DNA-binding transcription factor activity"/>
    <property type="evidence" value="ECO:0007669"/>
    <property type="project" value="InterPro"/>
</dbReference>
<accession>A0A4Q1RK51</accession>
<comment type="caution">
    <text evidence="2">The sequence shown here is derived from an EMBL/GenBank/DDBJ whole genome shotgun (WGS) entry which is preliminary data.</text>
</comment>
<gene>
    <name evidence="2" type="ORF">ETP43_13235</name>
</gene>
<dbReference type="InterPro" id="IPR039422">
    <property type="entry name" value="MarR/SlyA-like"/>
</dbReference>
<evidence type="ECO:0000313" key="3">
    <source>
        <dbReference type="Proteomes" id="UP000290106"/>
    </source>
</evidence>
<dbReference type="SUPFAM" id="SSF46785">
    <property type="entry name" value="Winged helix' DNA-binding domain"/>
    <property type="match status" value="1"/>
</dbReference>
<dbReference type="PRINTS" id="PR00598">
    <property type="entry name" value="HTHMARR"/>
</dbReference>
<dbReference type="InterPro" id="IPR036390">
    <property type="entry name" value="WH_DNA-bd_sf"/>
</dbReference>
<dbReference type="Proteomes" id="UP000290106">
    <property type="component" value="Unassembled WGS sequence"/>
</dbReference>
<evidence type="ECO:0000259" key="1">
    <source>
        <dbReference type="PROSITE" id="PS50995"/>
    </source>
</evidence>
<name>A0A4Q1RK51_9FIRM</name>
<dbReference type="SMART" id="SM00347">
    <property type="entry name" value="HTH_MARR"/>
    <property type="match status" value="1"/>
</dbReference>
<reference evidence="2 3" key="1">
    <citation type="submission" date="2019-01" db="EMBL/GenBank/DDBJ databases">
        <title>Blautia sp. nov. KGMB01111 isolated human feces.</title>
        <authorList>
            <person name="Park J.-E."/>
            <person name="Kim J.-S."/>
            <person name="Park S.-H."/>
        </authorList>
    </citation>
    <scope>NUCLEOTIDE SEQUENCE [LARGE SCALE GENOMIC DNA]</scope>
    <source>
        <strain evidence="2 3">KGMB01111</strain>
    </source>
</reference>
<feature type="domain" description="HTH marR-type" evidence="1">
    <location>
        <begin position="1"/>
        <end position="139"/>
    </location>
</feature>
<dbReference type="EMBL" id="SDKC01000001">
    <property type="protein sequence ID" value="RXS76068.1"/>
    <property type="molecule type" value="Genomic_DNA"/>
</dbReference>
<protein>
    <submittedName>
        <fullName evidence="2">MarR family transcriptional regulator</fullName>
    </submittedName>
</protein>
<proteinExistence type="predicted"/>
<dbReference type="Gene3D" id="1.10.10.10">
    <property type="entry name" value="Winged helix-like DNA-binding domain superfamily/Winged helix DNA-binding domain"/>
    <property type="match status" value="1"/>
</dbReference>
<dbReference type="OrthoDB" id="3237136at2"/>
<dbReference type="PANTHER" id="PTHR33164">
    <property type="entry name" value="TRANSCRIPTIONAL REGULATOR, MARR FAMILY"/>
    <property type="match status" value="1"/>
</dbReference>
<dbReference type="AlphaFoldDB" id="A0A4Q1RK51"/>
<keyword evidence="3" id="KW-1185">Reference proteome</keyword>
<dbReference type="RefSeq" id="WP_129258585.1">
    <property type="nucleotide sequence ID" value="NZ_SDKC01000001.1"/>
</dbReference>
<dbReference type="PANTHER" id="PTHR33164:SF101">
    <property type="entry name" value="TRANSCRIPTIONAL REPRESSOR MPRA"/>
    <property type="match status" value="1"/>
</dbReference>
<sequence length="153" mass="17423">MDVALMKRMMDACYLAQRVRGMLPTLPAGVTPAYIHYLDIIEMLEKQGVRAKISDISDALDLPRPGVTRTLKAMEAKGYLKKVSSSEDGRVTYLSLTEAGRELSRIYNEQFFTTLASFMEDIPEEDIKCMIRTIDAVHQIMCERRPDLDKCKK</sequence>
<organism evidence="2 3">
    <name type="scientific">Blautia faecicola</name>
    <dbReference type="NCBI Taxonomy" id="2509240"/>
    <lineage>
        <taxon>Bacteria</taxon>
        <taxon>Bacillati</taxon>
        <taxon>Bacillota</taxon>
        <taxon>Clostridia</taxon>
        <taxon>Lachnospirales</taxon>
        <taxon>Lachnospiraceae</taxon>
        <taxon>Blautia</taxon>
    </lineage>
</organism>
<dbReference type="InterPro" id="IPR000835">
    <property type="entry name" value="HTH_MarR-typ"/>
</dbReference>